<proteinExistence type="predicted"/>
<evidence type="ECO:0000313" key="8">
    <source>
        <dbReference type="Proteomes" id="UP000548582"/>
    </source>
</evidence>
<evidence type="ECO:0000256" key="6">
    <source>
        <dbReference type="SAM" id="Phobius"/>
    </source>
</evidence>
<dbReference type="Pfam" id="PF02653">
    <property type="entry name" value="BPD_transp_2"/>
    <property type="match status" value="1"/>
</dbReference>
<evidence type="ECO:0000256" key="2">
    <source>
        <dbReference type="ARBA" id="ARBA00022475"/>
    </source>
</evidence>
<sequence>MVSYVVFLLVVAGIYALLAQSLCLAWGVTGLVNLGLAGFFAIGAYASATLTKWGGAPVPVGLLAAMLAGAVAGFVVCVSTLRLRDDYLAIVTLGFAEAVRVVASNEIWLTGGTDGISGIPAGLPRDWGQGFHLAALGIVTAILGLVWFALRRLVASPWGRALRAVREDQIVAAVAGKRVTRLKAEAFAIAAAIAALAGALYGHYTSYIAPEIFQPLITIYVFLAVTAGGNGRPTGAAIGAYLLIAFLEATRFAAEILPGVSAVQAAALREASVGVVLILLLRLRPRGLFPERNQKAPA</sequence>
<evidence type="ECO:0000256" key="3">
    <source>
        <dbReference type="ARBA" id="ARBA00022692"/>
    </source>
</evidence>
<evidence type="ECO:0000256" key="5">
    <source>
        <dbReference type="ARBA" id="ARBA00023136"/>
    </source>
</evidence>
<dbReference type="EMBL" id="JABBKX010000002">
    <property type="protein sequence ID" value="NMJ40728.1"/>
    <property type="molecule type" value="Genomic_DNA"/>
</dbReference>
<dbReference type="RefSeq" id="WP_170053001.1">
    <property type="nucleotide sequence ID" value="NZ_JABBKX010000002.1"/>
</dbReference>
<dbReference type="Proteomes" id="UP000548582">
    <property type="component" value="Unassembled WGS sequence"/>
</dbReference>
<dbReference type="PANTHER" id="PTHR30482">
    <property type="entry name" value="HIGH-AFFINITY BRANCHED-CHAIN AMINO ACID TRANSPORT SYSTEM PERMEASE"/>
    <property type="match status" value="1"/>
</dbReference>
<comment type="caution">
    <text evidence="7">The sequence shown here is derived from an EMBL/GenBank/DDBJ whole genome shotgun (WGS) entry which is preliminary data.</text>
</comment>
<comment type="subcellular location">
    <subcellularLocation>
        <location evidence="1">Cell membrane</location>
        <topology evidence="1">Multi-pass membrane protein</topology>
    </subcellularLocation>
</comment>
<dbReference type="PANTHER" id="PTHR30482:SF10">
    <property type="entry name" value="HIGH-AFFINITY BRANCHED-CHAIN AMINO ACID TRANSPORT PROTEIN BRAE"/>
    <property type="match status" value="1"/>
</dbReference>
<feature type="transmembrane region" description="Helical" evidence="6">
    <location>
        <begin position="130"/>
        <end position="150"/>
    </location>
</feature>
<feature type="transmembrane region" description="Helical" evidence="6">
    <location>
        <begin position="31"/>
        <end position="48"/>
    </location>
</feature>
<feature type="transmembrane region" description="Helical" evidence="6">
    <location>
        <begin position="60"/>
        <end position="81"/>
    </location>
</feature>
<feature type="transmembrane region" description="Helical" evidence="6">
    <location>
        <begin position="186"/>
        <end position="206"/>
    </location>
</feature>
<dbReference type="AlphaFoldDB" id="A0A848EBP9"/>
<keyword evidence="8" id="KW-1185">Reference proteome</keyword>
<keyword evidence="4 6" id="KW-1133">Transmembrane helix</keyword>
<organism evidence="7 8">
    <name type="scientific">Neoroseomonas marina</name>
    <dbReference type="NCBI Taxonomy" id="1232220"/>
    <lineage>
        <taxon>Bacteria</taxon>
        <taxon>Pseudomonadati</taxon>
        <taxon>Pseudomonadota</taxon>
        <taxon>Alphaproteobacteria</taxon>
        <taxon>Acetobacterales</taxon>
        <taxon>Acetobacteraceae</taxon>
        <taxon>Neoroseomonas</taxon>
    </lineage>
</organism>
<keyword evidence="3 6" id="KW-0812">Transmembrane</keyword>
<accession>A0A848EBP9</accession>
<reference evidence="7 8" key="1">
    <citation type="submission" date="2020-03" db="EMBL/GenBank/DDBJ databases">
        <authorList>
            <person name="Sun Q."/>
        </authorList>
    </citation>
    <scope>NUCLEOTIDE SEQUENCE [LARGE SCALE GENOMIC DNA]</scope>
    <source>
        <strain evidence="7 8">JC162</strain>
    </source>
</reference>
<protein>
    <submittedName>
        <fullName evidence="7">Branched-chain amino acid ABC transporter permease</fullName>
    </submittedName>
</protein>
<dbReference type="CDD" id="cd06581">
    <property type="entry name" value="TM_PBP1_LivM_like"/>
    <property type="match status" value="1"/>
</dbReference>
<evidence type="ECO:0000256" key="4">
    <source>
        <dbReference type="ARBA" id="ARBA00022989"/>
    </source>
</evidence>
<dbReference type="GO" id="GO:0005886">
    <property type="term" value="C:plasma membrane"/>
    <property type="evidence" value="ECO:0007669"/>
    <property type="project" value="UniProtKB-SubCell"/>
</dbReference>
<keyword evidence="5 6" id="KW-0472">Membrane</keyword>
<gene>
    <name evidence="7" type="ORF">GWK16_05715</name>
</gene>
<feature type="transmembrane region" description="Helical" evidence="6">
    <location>
        <begin position="212"/>
        <end position="229"/>
    </location>
</feature>
<dbReference type="InterPro" id="IPR001851">
    <property type="entry name" value="ABC_transp_permease"/>
</dbReference>
<keyword evidence="2" id="KW-1003">Cell membrane</keyword>
<dbReference type="InterPro" id="IPR043428">
    <property type="entry name" value="LivM-like"/>
</dbReference>
<name>A0A848EBP9_9PROT</name>
<dbReference type="GO" id="GO:0015658">
    <property type="term" value="F:branched-chain amino acid transmembrane transporter activity"/>
    <property type="evidence" value="ECO:0007669"/>
    <property type="project" value="InterPro"/>
</dbReference>
<evidence type="ECO:0000256" key="1">
    <source>
        <dbReference type="ARBA" id="ARBA00004651"/>
    </source>
</evidence>
<evidence type="ECO:0000313" key="7">
    <source>
        <dbReference type="EMBL" id="NMJ40728.1"/>
    </source>
</evidence>